<organism evidence="7 8">
    <name type="scientific">Laceyella putida</name>
    <dbReference type="NCBI Taxonomy" id="110101"/>
    <lineage>
        <taxon>Bacteria</taxon>
        <taxon>Bacillati</taxon>
        <taxon>Bacillota</taxon>
        <taxon>Bacilli</taxon>
        <taxon>Bacillales</taxon>
        <taxon>Thermoactinomycetaceae</taxon>
        <taxon>Laceyella</taxon>
    </lineage>
</organism>
<gene>
    <name evidence="7" type="ORF">ACFQNG_06855</name>
</gene>
<evidence type="ECO:0000313" key="7">
    <source>
        <dbReference type="EMBL" id="MFC7440869.1"/>
    </source>
</evidence>
<keyword evidence="8" id="KW-1185">Reference proteome</keyword>
<dbReference type="InterPro" id="IPR050492">
    <property type="entry name" value="Bact_metal-bind_prot9"/>
</dbReference>
<dbReference type="RefSeq" id="WP_379864152.1">
    <property type="nucleotide sequence ID" value="NZ_JBHTBW010000019.1"/>
</dbReference>
<evidence type="ECO:0000256" key="6">
    <source>
        <dbReference type="SAM" id="SignalP"/>
    </source>
</evidence>
<comment type="caution">
    <text evidence="7">The sequence shown here is derived from an EMBL/GenBank/DDBJ whole genome shotgun (WGS) entry which is preliminary data.</text>
</comment>
<dbReference type="Pfam" id="PF01297">
    <property type="entry name" value="ZnuA"/>
    <property type="match status" value="1"/>
</dbReference>
<comment type="similarity">
    <text evidence="5">Belongs to the bacterial solute-binding protein 9 family.</text>
</comment>
<proteinExistence type="inferred from homology"/>
<feature type="chain" id="PRO_5047068974" evidence="6">
    <location>
        <begin position="25"/>
        <end position="308"/>
    </location>
</feature>
<name>A0ABW2RIM6_9BACL</name>
<dbReference type="SUPFAM" id="SSF53807">
    <property type="entry name" value="Helical backbone' metal receptor"/>
    <property type="match status" value="1"/>
</dbReference>
<keyword evidence="3" id="KW-0479">Metal-binding</keyword>
<dbReference type="Proteomes" id="UP001596500">
    <property type="component" value="Unassembled WGS sequence"/>
</dbReference>
<dbReference type="PRINTS" id="PR00691">
    <property type="entry name" value="ADHESINB"/>
</dbReference>
<evidence type="ECO:0000256" key="3">
    <source>
        <dbReference type="ARBA" id="ARBA00022723"/>
    </source>
</evidence>
<evidence type="ECO:0000313" key="8">
    <source>
        <dbReference type="Proteomes" id="UP001596500"/>
    </source>
</evidence>
<protein>
    <submittedName>
        <fullName evidence="7">Metal ABC transporter solute-binding protein, Zn/Mn family</fullName>
    </submittedName>
</protein>
<comment type="subcellular location">
    <subcellularLocation>
        <location evidence="1">Cell envelope</location>
    </subcellularLocation>
</comment>
<evidence type="ECO:0000256" key="1">
    <source>
        <dbReference type="ARBA" id="ARBA00004196"/>
    </source>
</evidence>
<accession>A0ABW2RIM6</accession>
<dbReference type="InterPro" id="IPR006129">
    <property type="entry name" value="AdhesinB"/>
</dbReference>
<evidence type="ECO:0000256" key="5">
    <source>
        <dbReference type="RuleBase" id="RU003512"/>
    </source>
</evidence>
<dbReference type="PRINTS" id="PR00690">
    <property type="entry name" value="ADHESNFAMILY"/>
</dbReference>
<keyword evidence="2 5" id="KW-0813">Transport</keyword>
<dbReference type="EMBL" id="JBHTBW010000019">
    <property type="protein sequence ID" value="MFC7440869.1"/>
    <property type="molecule type" value="Genomic_DNA"/>
</dbReference>
<dbReference type="Gene3D" id="3.40.50.1980">
    <property type="entry name" value="Nitrogenase molybdenum iron protein domain"/>
    <property type="match status" value="2"/>
</dbReference>
<sequence length="308" mass="34186">MNLWIRRSLIIVLSLLLFTLTACQPSTNHSVGHPIRVTATTGMIADIVKHVGGKHVQVTSLMGPGVDPHLFKASQGDIQKLNDADLIFYNGLHLEGKMGDILGKIGKTKSVVAVTDQIPKEKLLIAEKNQTDPHVWFDVRLWMDATKRVEHTLSKIDPKHQQDYKRQTELYMTELKELHDYSREQIATIPKQQRVLVTAHDAFGYFGRAYDIEVVGLQGINTNSEYGVADVSKLVDLLTSRKIKAVFVESSVPKRSIEAVVQGARQRGHEVEIGGELFSDAMGKEGTPSGTYIGMVRHNVDVITGALK</sequence>
<dbReference type="InterPro" id="IPR006127">
    <property type="entry name" value="ZnuA-like"/>
</dbReference>
<dbReference type="InterPro" id="IPR006128">
    <property type="entry name" value="Lipoprotein_PsaA-like"/>
</dbReference>
<dbReference type="PANTHER" id="PTHR42953:SF1">
    <property type="entry name" value="METAL-BINDING PROTEIN HI_0362-RELATED"/>
    <property type="match status" value="1"/>
</dbReference>
<reference evidence="8" key="1">
    <citation type="journal article" date="2019" name="Int. J. Syst. Evol. Microbiol.">
        <title>The Global Catalogue of Microorganisms (GCM) 10K type strain sequencing project: providing services to taxonomists for standard genome sequencing and annotation.</title>
        <authorList>
            <consortium name="The Broad Institute Genomics Platform"/>
            <consortium name="The Broad Institute Genome Sequencing Center for Infectious Disease"/>
            <person name="Wu L."/>
            <person name="Ma J."/>
        </authorList>
    </citation>
    <scope>NUCLEOTIDE SEQUENCE [LARGE SCALE GENOMIC DNA]</scope>
    <source>
        <strain evidence="8">CGMCC 1.12942</strain>
    </source>
</reference>
<feature type="signal peptide" evidence="6">
    <location>
        <begin position="1"/>
        <end position="24"/>
    </location>
</feature>
<keyword evidence="4 6" id="KW-0732">Signal</keyword>
<dbReference type="PROSITE" id="PS51257">
    <property type="entry name" value="PROKAR_LIPOPROTEIN"/>
    <property type="match status" value="1"/>
</dbReference>
<evidence type="ECO:0000256" key="2">
    <source>
        <dbReference type="ARBA" id="ARBA00022448"/>
    </source>
</evidence>
<dbReference type="PANTHER" id="PTHR42953">
    <property type="entry name" value="HIGH-AFFINITY ZINC UPTAKE SYSTEM PROTEIN ZNUA-RELATED"/>
    <property type="match status" value="1"/>
</dbReference>
<evidence type="ECO:0000256" key="4">
    <source>
        <dbReference type="ARBA" id="ARBA00022729"/>
    </source>
</evidence>